<dbReference type="EMBL" id="OCNF01000011">
    <property type="protein sequence ID" value="SOD68898.1"/>
    <property type="molecule type" value="Genomic_DNA"/>
</dbReference>
<accession>A0A286EDB7</accession>
<name>A0A286EDB7_9NEIS</name>
<evidence type="ECO:0000259" key="1">
    <source>
        <dbReference type="Pfam" id="PF10040"/>
    </source>
</evidence>
<reference evidence="2 3" key="1">
    <citation type="submission" date="2017-09" db="EMBL/GenBank/DDBJ databases">
        <authorList>
            <person name="Ehlers B."/>
            <person name="Leendertz F.H."/>
        </authorList>
    </citation>
    <scope>NUCLEOTIDE SEQUENCE [LARGE SCALE GENOMIC DNA]</scope>
    <source>
        <strain evidence="2 3">DSM 16848</strain>
    </source>
</reference>
<evidence type="ECO:0000313" key="3">
    <source>
        <dbReference type="Proteomes" id="UP000219669"/>
    </source>
</evidence>
<dbReference type="OrthoDB" id="9787241at2"/>
<dbReference type="Pfam" id="PF10040">
    <property type="entry name" value="CRISPR_Cas6"/>
    <property type="match status" value="1"/>
</dbReference>
<sequence length="307" mass="35195">MLILPNTLPISRYRFTFRITQNLRLPPFAGSTLRGVFGHALREQVCTCGQPEIHYHNCPYSHIFTAPHNHELHRSQQNTPPQPYVFEPPLNGKTHYEVGEDLTFNLVLFGQVRLMLPLIVSALRHAFAKGVGERNRGTGELSHLAVQNGDEWHEIQSAQHIIPHTNHLVLPTEFSSDLRLYFYTPLRIQQHGKIVQPAQMSPDLIARQTMRRVSTIAQLYFNAPLQADYAALSAQAATLRGEHTWHWHDWQRYSNRQQQMMKLGGIMGESVWRDVPREWAALLHIGQWLHIGKETVFGLGGYRVQAA</sequence>
<dbReference type="AlphaFoldDB" id="A0A286EDB7"/>
<evidence type="ECO:0000313" key="2">
    <source>
        <dbReference type="EMBL" id="SOD68898.1"/>
    </source>
</evidence>
<dbReference type="Proteomes" id="UP000219669">
    <property type="component" value="Unassembled WGS sequence"/>
</dbReference>
<protein>
    <submittedName>
        <fullName evidence="2">Uncharacterized conserved protein</fullName>
    </submittedName>
</protein>
<dbReference type="InterPro" id="IPR019267">
    <property type="entry name" value="CRISPR-assoc_Cas6_C"/>
</dbReference>
<keyword evidence="3" id="KW-1185">Reference proteome</keyword>
<dbReference type="Gene3D" id="3.30.70.1900">
    <property type="match status" value="1"/>
</dbReference>
<proteinExistence type="predicted"/>
<organism evidence="2 3">
    <name type="scientific">Alysiella filiformis DSM 16848</name>
    <dbReference type="NCBI Taxonomy" id="1120981"/>
    <lineage>
        <taxon>Bacteria</taxon>
        <taxon>Pseudomonadati</taxon>
        <taxon>Pseudomonadota</taxon>
        <taxon>Betaproteobacteria</taxon>
        <taxon>Neisseriales</taxon>
        <taxon>Neisseriaceae</taxon>
        <taxon>Alysiella</taxon>
    </lineage>
</organism>
<dbReference type="RefSeq" id="WP_097114472.1">
    <property type="nucleotide sequence ID" value="NZ_CP083931.1"/>
</dbReference>
<gene>
    <name evidence="2" type="ORF">SAMN02746062_01441</name>
</gene>
<feature type="domain" description="CRISPR-associated protein Cas6 C-terminal" evidence="1">
    <location>
        <begin position="180"/>
        <end position="302"/>
    </location>
</feature>